<reference evidence="1 2" key="1">
    <citation type="submission" date="2017-07" db="EMBL/GenBank/DDBJ databases">
        <title>Genome Sequence of Sulfitobacter pseudonitzschiae Strain SMR1 Isolated from a culture of the Diatom Skeletonema marinoi.</title>
        <authorList>
            <person name="Topel M."/>
            <person name="Pinder M.I.M."/>
            <person name="Johansson O.N."/>
            <person name="Kourtchenko O."/>
            <person name="Godhe A."/>
            <person name="Clarke A.K."/>
        </authorList>
    </citation>
    <scope>NUCLEOTIDE SEQUENCE [LARGE SCALE GENOMIC DNA]</scope>
    <source>
        <strain evidence="1 2">SMR1</strain>
        <plasmid evidence="1 2">pSMR1-3</plasmid>
    </source>
</reference>
<dbReference type="GO" id="GO:0046653">
    <property type="term" value="P:tetrahydrofolate metabolic process"/>
    <property type="evidence" value="ECO:0007669"/>
    <property type="project" value="InterPro"/>
</dbReference>
<dbReference type="GO" id="GO:0008115">
    <property type="term" value="F:sarcosine oxidase activity"/>
    <property type="evidence" value="ECO:0007669"/>
    <property type="project" value="InterPro"/>
</dbReference>
<evidence type="ECO:0000313" key="2">
    <source>
        <dbReference type="Proteomes" id="UP000199754"/>
    </source>
</evidence>
<geneLocation type="plasmid" evidence="1 2">
    <name>pSMR1-3</name>
</geneLocation>
<accession>A0A221K7Q9</accession>
<evidence type="ECO:0000313" key="1">
    <source>
        <dbReference type="EMBL" id="ASM75048.1"/>
    </source>
</evidence>
<keyword evidence="2" id="KW-1185">Reference proteome</keyword>
<dbReference type="RefSeq" id="WP_089423065.1">
    <property type="nucleotide sequence ID" value="NZ_CP022418.1"/>
</dbReference>
<keyword evidence="1" id="KW-0614">Plasmid</keyword>
<gene>
    <name evidence="1" type="ORF">SULPSESMR1_04322</name>
</gene>
<dbReference type="Pfam" id="PF04267">
    <property type="entry name" value="SoxD"/>
    <property type="match status" value="1"/>
</dbReference>
<dbReference type="InterPro" id="IPR006279">
    <property type="entry name" value="SoxD"/>
</dbReference>
<dbReference type="EMBL" id="CP022418">
    <property type="protein sequence ID" value="ASM75048.1"/>
    <property type="molecule type" value="Genomic_DNA"/>
</dbReference>
<dbReference type="InterPro" id="IPR038561">
    <property type="entry name" value="SoxD_sf"/>
</dbReference>
<dbReference type="Gene3D" id="3.30.2270.10">
    <property type="entry name" value="Folate-binding superfamily"/>
    <property type="match status" value="1"/>
</dbReference>
<dbReference type="AlphaFoldDB" id="A0A221K7Q9"/>
<protein>
    <submittedName>
        <fullName evidence="1">Sarcosine oxidase, delta subunit family</fullName>
    </submittedName>
</protein>
<organism evidence="1 2">
    <name type="scientific">Pseudosulfitobacter pseudonitzschiae</name>
    <dbReference type="NCBI Taxonomy" id="1402135"/>
    <lineage>
        <taxon>Bacteria</taxon>
        <taxon>Pseudomonadati</taxon>
        <taxon>Pseudomonadota</taxon>
        <taxon>Alphaproteobacteria</taxon>
        <taxon>Rhodobacterales</taxon>
        <taxon>Roseobacteraceae</taxon>
        <taxon>Pseudosulfitobacter</taxon>
    </lineage>
</organism>
<dbReference type="Proteomes" id="UP000199754">
    <property type="component" value="Plasmid pSMR1-3"/>
</dbReference>
<name>A0A221K7Q9_9RHOB</name>
<proteinExistence type="predicted"/>
<dbReference type="KEGG" id="spse:SULPSESMR1_04322"/>
<sequence length="86" mass="10134">MKQLTCPLNGLRDISEFQYLGPKRCTDSENAETVVRHVFFHENSIGPMVEWWRHRPTNTVFLAERHTETDQIIRTWLPEGLEDTHA</sequence>
<dbReference type="OrthoDB" id="5420070at2"/>